<sequence>MDLAITCDILAEIALLSERLQNRNMTVAYADKLIRKRILFIDNLKEKPGTKRLEARVAVKEGNFCGFTLIENIKISAINPQLLLTSVTNNFKRRLFTTISSNEPKSTFGPVQTNSKREEYDTLLKELKVTSGPQRNLPASEKLKLSACAEDSN</sequence>
<dbReference type="Proteomes" id="UP001159363">
    <property type="component" value="Chromosome 10"/>
</dbReference>
<name>A0ABQ9GKY0_9NEOP</name>
<evidence type="ECO:0000313" key="1">
    <source>
        <dbReference type="EMBL" id="KAJ8872681.1"/>
    </source>
</evidence>
<comment type="caution">
    <text evidence="1">The sequence shown here is derived from an EMBL/GenBank/DDBJ whole genome shotgun (WGS) entry which is preliminary data.</text>
</comment>
<protein>
    <submittedName>
        <fullName evidence="1">Uncharacterized protein</fullName>
    </submittedName>
</protein>
<reference evidence="1 2" key="1">
    <citation type="submission" date="2023-02" db="EMBL/GenBank/DDBJ databases">
        <title>LHISI_Scaffold_Assembly.</title>
        <authorList>
            <person name="Stuart O.P."/>
            <person name="Cleave R."/>
            <person name="Magrath M.J.L."/>
            <person name="Mikheyev A.S."/>
        </authorList>
    </citation>
    <scope>NUCLEOTIDE SEQUENCE [LARGE SCALE GENOMIC DNA]</scope>
    <source>
        <strain evidence="1">Daus_M_001</strain>
        <tissue evidence="1">Leg muscle</tissue>
    </source>
</reference>
<gene>
    <name evidence="1" type="ORF">PR048_026294</name>
</gene>
<accession>A0ABQ9GKY0</accession>
<organism evidence="1 2">
    <name type="scientific">Dryococelus australis</name>
    <dbReference type="NCBI Taxonomy" id="614101"/>
    <lineage>
        <taxon>Eukaryota</taxon>
        <taxon>Metazoa</taxon>
        <taxon>Ecdysozoa</taxon>
        <taxon>Arthropoda</taxon>
        <taxon>Hexapoda</taxon>
        <taxon>Insecta</taxon>
        <taxon>Pterygota</taxon>
        <taxon>Neoptera</taxon>
        <taxon>Polyneoptera</taxon>
        <taxon>Phasmatodea</taxon>
        <taxon>Verophasmatodea</taxon>
        <taxon>Anareolatae</taxon>
        <taxon>Phasmatidae</taxon>
        <taxon>Eurycanthinae</taxon>
        <taxon>Dryococelus</taxon>
    </lineage>
</organism>
<dbReference type="EMBL" id="JARBHB010000011">
    <property type="protein sequence ID" value="KAJ8872681.1"/>
    <property type="molecule type" value="Genomic_DNA"/>
</dbReference>
<keyword evidence="2" id="KW-1185">Reference proteome</keyword>
<proteinExistence type="predicted"/>
<evidence type="ECO:0000313" key="2">
    <source>
        <dbReference type="Proteomes" id="UP001159363"/>
    </source>
</evidence>